<name>A0A1I3YGJ2_9HYPH</name>
<dbReference type="Proteomes" id="UP000198804">
    <property type="component" value="Unassembled WGS sequence"/>
</dbReference>
<gene>
    <name evidence="2" type="ORF">SAMN04488125_101201</name>
</gene>
<feature type="region of interest" description="Disordered" evidence="1">
    <location>
        <begin position="50"/>
        <end position="82"/>
    </location>
</feature>
<sequence>MTAISGSTAAHIVRPPHGGRERIDDRLEQGVSSGTISATDATALSSALDSIDDSLSSDSTGSTGSSARAARPDPAAMKDRIDGLIADQVSAGTLTSDQADTLKALFSGGGDEARGPDGPGGPGGPGGPPPSGAAGSGDTSDSAASDGNAAASKLISDFLSQLQSSLGTGGGYGATGASSGSRTATSLVMDFDA</sequence>
<evidence type="ECO:0000256" key="1">
    <source>
        <dbReference type="SAM" id="MobiDB-lite"/>
    </source>
</evidence>
<evidence type="ECO:0000313" key="3">
    <source>
        <dbReference type="Proteomes" id="UP000198804"/>
    </source>
</evidence>
<evidence type="ECO:0000313" key="2">
    <source>
        <dbReference type="EMBL" id="SFK30988.1"/>
    </source>
</evidence>
<dbReference type="STRING" id="414703.SAMN04488125_101201"/>
<dbReference type="AlphaFoldDB" id="A0A1I3YGJ2"/>
<feature type="compositionally biased region" description="Low complexity" evidence="1">
    <location>
        <begin position="50"/>
        <end position="75"/>
    </location>
</feature>
<organism evidence="2 3">
    <name type="scientific">Methylorubrum salsuginis</name>
    <dbReference type="NCBI Taxonomy" id="414703"/>
    <lineage>
        <taxon>Bacteria</taxon>
        <taxon>Pseudomonadati</taxon>
        <taxon>Pseudomonadota</taxon>
        <taxon>Alphaproteobacteria</taxon>
        <taxon>Hyphomicrobiales</taxon>
        <taxon>Methylobacteriaceae</taxon>
        <taxon>Methylorubrum</taxon>
    </lineage>
</organism>
<feature type="region of interest" description="Disordered" evidence="1">
    <location>
        <begin position="165"/>
        <end position="193"/>
    </location>
</feature>
<feature type="region of interest" description="Disordered" evidence="1">
    <location>
        <begin position="1"/>
        <end position="22"/>
    </location>
</feature>
<dbReference type="EMBL" id="FOSV01000001">
    <property type="protein sequence ID" value="SFK30988.1"/>
    <property type="molecule type" value="Genomic_DNA"/>
</dbReference>
<proteinExistence type="predicted"/>
<protein>
    <submittedName>
        <fullName evidence="2">Uncharacterized protein</fullName>
    </submittedName>
</protein>
<feature type="compositionally biased region" description="Low complexity" evidence="1">
    <location>
        <begin position="175"/>
        <end position="187"/>
    </location>
</feature>
<reference evidence="3" key="1">
    <citation type="submission" date="2016-10" db="EMBL/GenBank/DDBJ databases">
        <authorList>
            <person name="Varghese N."/>
            <person name="Submissions S."/>
        </authorList>
    </citation>
    <scope>NUCLEOTIDE SEQUENCE [LARGE SCALE GENOMIC DNA]</scope>
    <source>
        <strain evidence="3">CGMCC 1.6474</strain>
    </source>
</reference>
<feature type="region of interest" description="Disordered" evidence="1">
    <location>
        <begin position="100"/>
        <end position="148"/>
    </location>
</feature>
<dbReference type="RefSeq" id="WP_165616362.1">
    <property type="nucleotide sequence ID" value="NZ_FOSV01000001.1"/>
</dbReference>
<accession>A0A1I3YGJ2</accession>
<feature type="compositionally biased region" description="Low complexity" evidence="1">
    <location>
        <begin position="132"/>
        <end position="148"/>
    </location>
</feature>
<keyword evidence="3" id="KW-1185">Reference proteome</keyword>